<name>A0A830EDF5_9EURY</name>
<reference evidence="2" key="2">
    <citation type="submission" date="2020-09" db="EMBL/GenBank/DDBJ databases">
        <authorList>
            <person name="Sun Q."/>
            <person name="Sedlacek I."/>
        </authorList>
    </citation>
    <scope>NUCLEOTIDE SEQUENCE</scope>
    <source>
        <strain evidence="2">CCM 7217</strain>
    </source>
</reference>
<sequence>MSEAADVLTRVEQRLRDDLQLSAADVDGVREVLDEEVAGLLHDREEWACDTCGENMQTATRYPVGDEPVSECNECIFGDPPDGKGERATLEDYESAGDDRAVYEPGDGRRLAVRVDDEWLPELMLYAGDLPVFIGDDGTEVDVRDDGTALYETPDGAAEELEPDRDADGVRTYTPLSVYPADTIEVHDLGESET</sequence>
<reference evidence="2" key="1">
    <citation type="journal article" date="2014" name="Int. J. Syst. Evol. Microbiol.">
        <title>Complete genome sequence of Corynebacterium casei LMG S-19264T (=DSM 44701T), isolated from a smear-ripened cheese.</title>
        <authorList>
            <consortium name="US DOE Joint Genome Institute (JGI-PGF)"/>
            <person name="Walter F."/>
            <person name="Albersmeier A."/>
            <person name="Kalinowski J."/>
            <person name="Ruckert C."/>
        </authorList>
    </citation>
    <scope>NUCLEOTIDE SEQUENCE</scope>
    <source>
        <strain evidence="2">CCM 7217</strain>
    </source>
</reference>
<evidence type="ECO:0000256" key="1">
    <source>
        <dbReference type="SAM" id="MobiDB-lite"/>
    </source>
</evidence>
<dbReference type="Proteomes" id="UP000646833">
    <property type="component" value="Unassembled WGS sequence"/>
</dbReference>
<proteinExistence type="predicted"/>
<comment type="caution">
    <text evidence="2">The sequence shown here is derived from an EMBL/GenBank/DDBJ whole genome shotgun (WGS) entry which is preliminary data.</text>
</comment>
<protein>
    <submittedName>
        <fullName evidence="2">Uncharacterized protein</fullName>
    </submittedName>
</protein>
<organism evidence="2 3">
    <name type="scientific">Haloferax sulfurifontis</name>
    <dbReference type="NCBI Taxonomy" id="255616"/>
    <lineage>
        <taxon>Archaea</taxon>
        <taxon>Methanobacteriati</taxon>
        <taxon>Methanobacteriota</taxon>
        <taxon>Stenosarchaea group</taxon>
        <taxon>Halobacteria</taxon>
        <taxon>Halobacteriales</taxon>
        <taxon>Haloferacaceae</taxon>
        <taxon>Haloferax</taxon>
    </lineage>
</organism>
<accession>A0A830EDF5</accession>
<gene>
    <name evidence="2" type="ORF">GCM10007209_37840</name>
</gene>
<evidence type="ECO:0000313" key="2">
    <source>
        <dbReference type="EMBL" id="GGC72362.1"/>
    </source>
</evidence>
<dbReference type="AlphaFoldDB" id="A0A830EDF5"/>
<dbReference type="EMBL" id="BMCI01000010">
    <property type="protein sequence ID" value="GGC72362.1"/>
    <property type="molecule type" value="Genomic_DNA"/>
</dbReference>
<dbReference type="RefSeq" id="WP_007274019.1">
    <property type="nucleotide sequence ID" value="NZ_BMCI01000010.1"/>
</dbReference>
<evidence type="ECO:0000313" key="3">
    <source>
        <dbReference type="Proteomes" id="UP000646833"/>
    </source>
</evidence>
<feature type="region of interest" description="Disordered" evidence="1">
    <location>
        <begin position="151"/>
        <end position="171"/>
    </location>
</feature>